<dbReference type="InterPro" id="IPR027443">
    <property type="entry name" value="IPNS-like_sf"/>
</dbReference>
<evidence type="ECO:0000259" key="2">
    <source>
        <dbReference type="PROSITE" id="PS51471"/>
    </source>
</evidence>
<dbReference type="EMBL" id="HBGW01036058">
    <property type="protein sequence ID" value="CAD9559821.1"/>
    <property type="molecule type" value="Transcribed_RNA"/>
</dbReference>
<protein>
    <recommendedName>
        <fullName evidence="2">Fe2OG dioxygenase domain-containing protein</fullName>
    </recommendedName>
</protein>
<evidence type="ECO:0000256" key="1">
    <source>
        <dbReference type="RuleBase" id="RU003682"/>
    </source>
</evidence>
<feature type="domain" description="Fe2OG dioxygenase" evidence="2">
    <location>
        <begin position="194"/>
        <end position="314"/>
    </location>
</feature>
<keyword evidence="1" id="KW-0408">Iron</keyword>
<gene>
    <name evidence="3" type="ORF">BRAN1462_LOCUS22808</name>
</gene>
<dbReference type="InterPro" id="IPR044861">
    <property type="entry name" value="IPNS-like_FE2OG_OXY"/>
</dbReference>
<comment type="similarity">
    <text evidence="1">Belongs to the iron/ascorbate-dependent oxidoreductase family.</text>
</comment>
<keyword evidence="1" id="KW-0560">Oxidoreductase</keyword>
<dbReference type="GO" id="GO:0016491">
    <property type="term" value="F:oxidoreductase activity"/>
    <property type="evidence" value="ECO:0007669"/>
    <property type="project" value="UniProtKB-KW"/>
</dbReference>
<dbReference type="Gene3D" id="2.60.120.330">
    <property type="entry name" value="B-lactam Antibiotic, Isopenicillin N Synthase, Chain"/>
    <property type="match status" value="1"/>
</dbReference>
<dbReference type="GO" id="GO:0046872">
    <property type="term" value="F:metal ion binding"/>
    <property type="evidence" value="ECO:0007669"/>
    <property type="project" value="UniProtKB-KW"/>
</dbReference>
<proteinExistence type="inferred from homology"/>
<name>A0A7S2JWP6_9DINO</name>
<sequence length="371" mass="39267">MAQSRKRPHAAVAEDVELERSLLKSGLGGAACGVDSGGVPVIDMSQGDDACAAAMWEAATGVGFFTVTNHGIDEALIDRAFGAAASFFAQPVADKETQSPFAREMNSGFEYMAQVRPSTGLADRKESLQITARAGAMEGRWPASPGDFEGTAKELMAKAHALGCRVLSLLEPRACPTLSRGTLAKSHQLWAPDGQCTLRLLHYMPTDKAALAALQASGRQHWRAGPHTDWCCCTLLFQRPGNEGLECASNPRAGSTRWTAVDPVPGGIAVNVGDMLARWSDNRLLSNLHRVRLPTPAECDPPKPRYSMAFFLQADKHCMLESETYEPITAGDYLLGRIRSNFADSAAAVANQADGAAAGAAEGAAPAEGAA</sequence>
<evidence type="ECO:0000313" key="3">
    <source>
        <dbReference type="EMBL" id="CAD9559821.1"/>
    </source>
</evidence>
<dbReference type="SUPFAM" id="SSF51197">
    <property type="entry name" value="Clavaminate synthase-like"/>
    <property type="match status" value="1"/>
</dbReference>
<dbReference type="Pfam" id="PF14226">
    <property type="entry name" value="DIOX_N"/>
    <property type="match status" value="1"/>
</dbReference>
<dbReference type="PROSITE" id="PS51471">
    <property type="entry name" value="FE2OG_OXY"/>
    <property type="match status" value="1"/>
</dbReference>
<dbReference type="Pfam" id="PF03171">
    <property type="entry name" value="2OG-FeII_Oxy"/>
    <property type="match status" value="1"/>
</dbReference>
<dbReference type="AlphaFoldDB" id="A0A7S2JWP6"/>
<dbReference type="InterPro" id="IPR026992">
    <property type="entry name" value="DIOX_N"/>
</dbReference>
<dbReference type="InterPro" id="IPR050231">
    <property type="entry name" value="Iron_ascorbate_oxido_reductase"/>
</dbReference>
<dbReference type="PANTHER" id="PTHR47990">
    <property type="entry name" value="2-OXOGLUTARATE (2OG) AND FE(II)-DEPENDENT OXYGENASE SUPERFAMILY PROTEIN-RELATED"/>
    <property type="match status" value="1"/>
</dbReference>
<reference evidence="3" key="1">
    <citation type="submission" date="2021-01" db="EMBL/GenBank/DDBJ databases">
        <authorList>
            <person name="Corre E."/>
            <person name="Pelletier E."/>
            <person name="Niang G."/>
            <person name="Scheremetjew M."/>
            <person name="Finn R."/>
            <person name="Kale V."/>
            <person name="Holt S."/>
            <person name="Cochrane G."/>
            <person name="Meng A."/>
            <person name="Brown T."/>
            <person name="Cohen L."/>
        </authorList>
    </citation>
    <scope>NUCLEOTIDE SEQUENCE</scope>
    <source>
        <strain evidence="3">RCC3387</strain>
    </source>
</reference>
<organism evidence="3">
    <name type="scientific">Zooxanthella nutricula</name>
    <dbReference type="NCBI Taxonomy" id="1333877"/>
    <lineage>
        <taxon>Eukaryota</taxon>
        <taxon>Sar</taxon>
        <taxon>Alveolata</taxon>
        <taxon>Dinophyceae</taxon>
        <taxon>Peridiniales</taxon>
        <taxon>Peridiniales incertae sedis</taxon>
        <taxon>Zooxanthella</taxon>
    </lineage>
</organism>
<accession>A0A7S2JWP6</accession>
<dbReference type="InterPro" id="IPR005123">
    <property type="entry name" value="Oxoglu/Fe-dep_dioxygenase_dom"/>
</dbReference>
<keyword evidence="1" id="KW-0479">Metal-binding</keyword>